<keyword evidence="2" id="KW-0813">Transport</keyword>
<keyword evidence="4 9" id="KW-0812">Transmembrane</keyword>
<dbReference type="GO" id="GO:0005886">
    <property type="term" value="C:plasma membrane"/>
    <property type="evidence" value="ECO:0007669"/>
    <property type="project" value="UniProtKB-SubCell"/>
</dbReference>
<organism evidence="10">
    <name type="scientific">Chrysotila carterae</name>
    <name type="common">Marine alga</name>
    <name type="synonym">Syracosphaera carterae</name>
    <dbReference type="NCBI Taxonomy" id="13221"/>
    <lineage>
        <taxon>Eukaryota</taxon>
        <taxon>Haptista</taxon>
        <taxon>Haptophyta</taxon>
        <taxon>Prymnesiophyceae</taxon>
        <taxon>Isochrysidales</taxon>
        <taxon>Isochrysidaceae</taxon>
        <taxon>Chrysotila</taxon>
    </lineage>
</organism>
<evidence type="ECO:0000256" key="7">
    <source>
        <dbReference type="ARBA" id="ARBA00023136"/>
    </source>
</evidence>
<feature type="compositionally biased region" description="Polar residues" evidence="8">
    <location>
        <begin position="181"/>
        <end position="190"/>
    </location>
</feature>
<keyword evidence="6" id="KW-0406">Ion transport</keyword>
<evidence type="ECO:0000256" key="3">
    <source>
        <dbReference type="ARBA" id="ARBA00022475"/>
    </source>
</evidence>
<reference evidence="10" key="1">
    <citation type="submission" date="2021-01" db="EMBL/GenBank/DDBJ databases">
        <authorList>
            <person name="Corre E."/>
            <person name="Pelletier E."/>
            <person name="Niang G."/>
            <person name="Scheremetjew M."/>
            <person name="Finn R."/>
            <person name="Kale V."/>
            <person name="Holt S."/>
            <person name="Cochrane G."/>
            <person name="Meng A."/>
            <person name="Brown T."/>
            <person name="Cohen L."/>
        </authorList>
    </citation>
    <scope>NUCLEOTIDE SEQUENCE</scope>
    <source>
        <strain evidence="10">CCMP645</strain>
    </source>
</reference>
<keyword evidence="7 9" id="KW-0472">Membrane</keyword>
<evidence type="ECO:0000256" key="8">
    <source>
        <dbReference type="SAM" id="MobiDB-lite"/>
    </source>
</evidence>
<feature type="transmembrane region" description="Helical" evidence="9">
    <location>
        <begin position="443"/>
        <end position="462"/>
    </location>
</feature>
<gene>
    <name evidence="10" type="ORF">PCAR00345_LOCUS16743</name>
</gene>
<feature type="region of interest" description="Disordered" evidence="8">
    <location>
        <begin position="173"/>
        <end position="193"/>
    </location>
</feature>
<dbReference type="Pfam" id="PF25539">
    <property type="entry name" value="Bestrophin_2"/>
    <property type="match status" value="1"/>
</dbReference>
<dbReference type="AlphaFoldDB" id="A0A7S4BFB7"/>
<evidence type="ECO:0000256" key="1">
    <source>
        <dbReference type="ARBA" id="ARBA00004651"/>
    </source>
</evidence>
<accession>A0A7S4BFB7</accession>
<evidence type="ECO:0000256" key="2">
    <source>
        <dbReference type="ARBA" id="ARBA00022448"/>
    </source>
</evidence>
<dbReference type="PANTHER" id="PTHR33281">
    <property type="entry name" value="UPF0187 PROTEIN YNEE"/>
    <property type="match status" value="1"/>
</dbReference>
<evidence type="ECO:0000256" key="4">
    <source>
        <dbReference type="ARBA" id="ARBA00022692"/>
    </source>
</evidence>
<evidence type="ECO:0000313" key="10">
    <source>
        <dbReference type="EMBL" id="CAE0764131.1"/>
    </source>
</evidence>
<feature type="transmembrane region" description="Helical" evidence="9">
    <location>
        <begin position="418"/>
        <end position="437"/>
    </location>
</feature>
<name>A0A7S4BFB7_CHRCT</name>
<keyword evidence="5 9" id="KW-1133">Transmembrane helix</keyword>
<dbReference type="InterPro" id="IPR044669">
    <property type="entry name" value="YneE/VCCN1/2-like"/>
</dbReference>
<comment type="subcellular location">
    <subcellularLocation>
        <location evidence="1">Cell membrane</location>
        <topology evidence="1">Multi-pass membrane protein</topology>
    </subcellularLocation>
</comment>
<feature type="transmembrane region" description="Helical" evidence="9">
    <location>
        <begin position="25"/>
        <end position="44"/>
    </location>
</feature>
<dbReference type="PANTHER" id="PTHR33281:SF19">
    <property type="entry name" value="VOLTAGE-DEPENDENT ANION CHANNEL-FORMING PROTEIN YNEE"/>
    <property type="match status" value="1"/>
</dbReference>
<dbReference type="EMBL" id="HBIZ01026424">
    <property type="protein sequence ID" value="CAE0764131.1"/>
    <property type="molecule type" value="Transcribed_RNA"/>
</dbReference>
<proteinExistence type="predicted"/>
<keyword evidence="3" id="KW-1003">Cell membrane</keyword>
<protein>
    <submittedName>
        <fullName evidence="10">Uncharacterized protein</fullName>
    </submittedName>
</protein>
<dbReference type="GO" id="GO:0005254">
    <property type="term" value="F:chloride channel activity"/>
    <property type="evidence" value="ECO:0007669"/>
    <property type="project" value="InterPro"/>
</dbReference>
<sequence>MLNPFSRRFSAKAVMSEASRTVLPAVWRMGFFTMTLSLLLCHIYNPMRRSVRDGGKKTLLFYIFQAGCALHACMSKSWAHPACEYRPAHALSHSNLAGICFHKLFLSGRAGATTRTLLLPFWSVSPSPIPATPATPLRLCAAPEAIALHLAPCTHARVGAHVCRTTETEWMSRGRDERANPGSQRANTAGENWPTAPVERRLRRLFLDLHVVRHLHLGLLERDGLPALVAAARALRHCQRQDRRHRRPHLILRAARERPGRAVQASVARARFARALDPQLRDRLDPRRSHPGEMREMCEIRASCCRLPLLACHAHGSSAASVLVALAERAFFFRLHGQEGLLREGVEADALRSCTTLASSTPLSIVYGWFTTKLRESIIRDVPPPMQAAVLTLVQTNISAMRGAAADVLMYLSTPVPLAYTSLLEFMVTIYVLMAPLGLVPRLLWMAVPGCFVVTLIFYGFMSLGKKMLNPFTARSDARSEDAFDTRGFLLGTRAACREVANAVFRTQKAAMFNA</sequence>
<evidence type="ECO:0000256" key="5">
    <source>
        <dbReference type="ARBA" id="ARBA00022989"/>
    </source>
</evidence>
<evidence type="ECO:0000256" key="9">
    <source>
        <dbReference type="SAM" id="Phobius"/>
    </source>
</evidence>
<evidence type="ECO:0000256" key="6">
    <source>
        <dbReference type="ARBA" id="ARBA00023065"/>
    </source>
</evidence>